<dbReference type="InterPro" id="IPR036397">
    <property type="entry name" value="RNaseH_sf"/>
</dbReference>
<dbReference type="PANTHER" id="PTHR33936">
    <property type="entry name" value="PROTEIN CBG17840"/>
    <property type="match status" value="1"/>
</dbReference>
<keyword evidence="2" id="KW-1185">Reference proteome</keyword>
<evidence type="ECO:0008006" key="3">
    <source>
        <dbReference type="Google" id="ProtNLM"/>
    </source>
</evidence>
<accession>A0AAV8V713</accession>
<protein>
    <recommendedName>
        <fullName evidence="3">C2H2-type domain-containing protein</fullName>
    </recommendedName>
</protein>
<evidence type="ECO:0000313" key="1">
    <source>
        <dbReference type="EMBL" id="KAJ8909948.1"/>
    </source>
</evidence>
<proteinExistence type="predicted"/>
<dbReference type="EMBL" id="JANEYG010000384">
    <property type="protein sequence ID" value="KAJ8909948.1"/>
    <property type="molecule type" value="Genomic_DNA"/>
</dbReference>
<comment type="caution">
    <text evidence="1">The sequence shown here is derived from an EMBL/GenBank/DDBJ whole genome shotgun (WGS) entry which is preliminary data.</text>
</comment>
<dbReference type="AlphaFoldDB" id="A0AAV8V713"/>
<evidence type="ECO:0000313" key="2">
    <source>
        <dbReference type="Proteomes" id="UP001159042"/>
    </source>
</evidence>
<reference evidence="1 2" key="1">
    <citation type="journal article" date="2023" name="Insect Mol. Biol.">
        <title>Genome sequencing provides insights into the evolution of gene families encoding plant cell wall-degrading enzymes in longhorned beetles.</title>
        <authorList>
            <person name="Shin N.R."/>
            <person name="Okamura Y."/>
            <person name="Kirsch R."/>
            <person name="Pauchet Y."/>
        </authorList>
    </citation>
    <scope>NUCLEOTIDE SEQUENCE [LARGE SCALE GENOMIC DNA]</scope>
    <source>
        <strain evidence="1">EAD_L_NR</strain>
    </source>
</reference>
<dbReference type="InterPro" id="IPR052797">
    <property type="entry name" value="RegFact_GeneExpr_CellDeath"/>
</dbReference>
<sequence>MFWPDLASCHYSRDTQNWLRQHRIPFVPKNAKPPNLPQARPIEDFWALLSRKVYDRGWEAQNEQQLRRRIFEKLREIDLNSVQGLMRDIRRNLRLVEEYGPLHIIALRKHVTVVHKQKLVSKHQVKNNKSKRHKCIACDTHFNLKKDLIGHLVKIYDDFKRNTIGALILDFYEWLKDEEKKNTVEYIRTTRKVVGKQYRILPPKHVNRKRLQKSQGSQKIGMICTSHIIIKINNSTSTVKMTYFKTHYGHNIQLQHVRIPESSRNIIASKLALGVSTTNIITPIRNSFSFHGLERTDLVTRKDIYNIRKSFRIDVRDGVRHSDDATSVLLWVKECQASANNPVLFYKPQGTEDRQYNLKSADFCLIIMNDLQCNAIKIFAKKFVFIDGTHGTNPYNFELTTLMVGDDYGEGVAVAFMISNRTDTAIYELFFNQKSMHRILKYEYLEGRKVKRLDKGKRTDRIVTINNSHKLATKSTFIVENVQESCDEFKKWFVTNETTKKYIQLQKRHLVCAVD</sequence>
<dbReference type="GO" id="GO:0003676">
    <property type="term" value="F:nucleic acid binding"/>
    <property type="evidence" value="ECO:0007669"/>
    <property type="project" value="InterPro"/>
</dbReference>
<name>A0AAV8V713_9CUCU</name>
<dbReference type="Gene3D" id="3.30.420.10">
    <property type="entry name" value="Ribonuclease H-like superfamily/Ribonuclease H"/>
    <property type="match status" value="1"/>
</dbReference>
<organism evidence="1 2">
    <name type="scientific">Exocentrus adspersus</name>
    <dbReference type="NCBI Taxonomy" id="1586481"/>
    <lineage>
        <taxon>Eukaryota</taxon>
        <taxon>Metazoa</taxon>
        <taxon>Ecdysozoa</taxon>
        <taxon>Arthropoda</taxon>
        <taxon>Hexapoda</taxon>
        <taxon>Insecta</taxon>
        <taxon>Pterygota</taxon>
        <taxon>Neoptera</taxon>
        <taxon>Endopterygota</taxon>
        <taxon>Coleoptera</taxon>
        <taxon>Polyphaga</taxon>
        <taxon>Cucujiformia</taxon>
        <taxon>Chrysomeloidea</taxon>
        <taxon>Cerambycidae</taxon>
        <taxon>Lamiinae</taxon>
        <taxon>Acanthocinini</taxon>
        <taxon>Exocentrus</taxon>
    </lineage>
</organism>
<dbReference type="Proteomes" id="UP001159042">
    <property type="component" value="Unassembled WGS sequence"/>
</dbReference>
<gene>
    <name evidence="1" type="ORF">NQ315_004015</name>
</gene>
<dbReference type="PANTHER" id="PTHR33936:SF24">
    <property type="entry name" value="C2H2-TYPE DOMAIN-CONTAINING PROTEIN"/>
    <property type="match status" value="1"/>
</dbReference>